<dbReference type="GO" id="GO:0050660">
    <property type="term" value="F:flavin adenine dinucleotide binding"/>
    <property type="evidence" value="ECO:0007669"/>
    <property type="project" value="InterPro"/>
</dbReference>
<dbReference type="GO" id="GO:0005737">
    <property type="term" value="C:cytoplasm"/>
    <property type="evidence" value="ECO:0007669"/>
    <property type="project" value="TreeGrafter"/>
</dbReference>
<dbReference type="AlphaFoldDB" id="A0AAC9LFU8"/>
<dbReference type="InterPro" id="IPR036250">
    <property type="entry name" value="AcylCo_DH-like_C"/>
</dbReference>
<dbReference type="SUPFAM" id="SSF47203">
    <property type="entry name" value="Acyl-CoA dehydrogenase C-terminal domain-like"/>
    <property type="match status" value="1"/>
</dbReference>
<proteinExistence type="inferred from homology"/>
<dbReference type="InterPro" id="IPR037069">
    <property type="entry name" value="AcylCoA_DH/ox_N_sf"/>
</dbReference>
<dbReference type="Pfam" id="PF08028">
    <property type="entry name" value="Acyl-CoA_dh_2"/>
    <property type="match status" value="1"/>
</dbReference>
<dbReference type="InterPro" id="IPR009100">
    <property type="entry name" value="AcylCoA_DH/oxidase_NM_dom_sf"/>
</dbReference>
<keyword evidence="1" id="KW-0560">Oxidoreductase</keyword>
<name>A0AAC9LFU8_9PSEU</name>
<feature type="domain" description="Acyl-CoA dehydrogenase/oxidase N-terminal" evidence="4">
    <location>
        <begin position="29"/>
        <end position="94"/>
    </location>
</feature>
<feature type="region of interest" description="Disordered" evidence="3">
    <location>
        <begin position="15"/>
        <end position="34"/>
    </location>
</feature>
<gene>
    <name evidence="6" type="ORF">UA74_17610</name>
</gene>
<dbReference type="Gene3D" id="1.20.140.10">
    <property type="entry name" value="Butyryl-CoA Dehydrogenase, subunit A, domain 3"/>
    <property type="match status" value="1"/>
</dbReference>
<dbReference type="InterPro" id="IPR013786">
    <property type="entry name" value="AcylCoA_DH/ox_N"/>
</dbReference>
<evidence type="ECO:0000313" key="6">
    <source>
        <dbReference type="EMBL" id="APU15550.1"/>
    </source>
</evidence>
<evidence type="ECO:0000256" key="3">
    <source>
        <dbReference type="SAM" id="MobiDB-lite"/>
    </source>
</evidence>
<dbReference type="Gene3D" id="2.40.110.10">
    <property type="entry name" value="Butyryl-CoA Dehydrogenase, subunit A, domain 2"/>
    <property type="match status" value="1"/>
</dbReference>
<dbReference type="RefSeq" id="WP_075741262.1">
    <property type="nucleotide sequence ID" value="NZ_CP016076.1"/>
</dbReference>
<dbReference type="PIRSF" id="PIRSF016578">
    <property type="entry name" value="HsaA"/>
    <property type="match status" value="1"/>
</dbReference>
<feature type="domain" description="Acyl-CoA dehydrogenase C-terminal" evidence="5">
    <location>
        <begin position="242"/>
        <end position="372"/>
    </location>
</feature>
<evidence type="ECO:0000259" key="4">
    <source>
        <dbReference type="Pfam" id="PF02771"/>
    </source>
</evidence>
<organism evidence="6 7">
    <name type="scientific">Actinoalloteichus fjordicus</name>
    <dbReference type="NCBI Taxonomy" id="1612552"/>
    <lineage>
        <taxon>Bacteria</taxon>
        <taxon>Bacillati</taxon>
        <taxon>Actinomycetota</taxon>
        <taxon>Actinomycetes</taxon>
        <taxon>Pseudonocardiales</taxon>
        <taxon>Pseudonocardiaceae</taxon>
        <taxon>Actinoalloteichus</taxon>
    </lineage>
</organism>
<dbReference type="PANTHER" id="PTHR48083">
    <property type="entry name" value="MEDIUM-CHAIN SPECIFIC ACYL-COA DEHYDROGENASE, MITOCHONDRIAL-RELATED"/>
    <property type="match status" value="1"/>
</dbReference>
<dbReference type="InterPro" id="IPR046373">
    <property type="entry name" value="Acyl-CoA_Oxase/DH_mid-dom_sf"/>
</dbReference>
<dbReference type="GO" id="GO:0033539">
    <property type="term" value="P:fatty acid beta-oxidation using acyl-CoA dehydrogenase"/>
    <property type="evidence" value="ECO:0007669"/>
    <property type="project" value="TreeGrafter"/>
</dbReference>
<dbReference type="Gene3D" id="1.10.540.10">
    <property type="entry name" value="Acyl-CoA dehydrogenase/oxidase, N-terminal domain"/>
    <property type="match status" value="1"/>
</dbReference>
<dbReference type="KEGG" id="acad:UA74_17610"/>
<sequence>MSHSHPPSRAELIRRASDLVPTLQRNSTSHEDERRLHDETIEALTAAGVFRMRVPARYGGYESDAGTLVEVAGALGRGDGAASWVTSVSWITTWMAGLFPDKVQDEIFASPDVRTCGTLSPSATAVTATDGFVVTGRWGFISGAPHSHWQVVIAMNPQQEGPPLPIMAIVPMTDLTIVDDWFTSGLRGTGSVTTVAEEVFIPRDRVLPLPAVLREQYGSQRNAASSIFRAPLIPTAAVSSVGTAIGLAHAARTAFLERLPDRKITYTDYPSQAEAPLTHRLLADAALRIDAAEFHARRLAELIDAKGEADEVWTTRERVGARADLGRSCQLAKEAVDILASASGGSSVYSSVPIQHIQRDIQAISLHALINPDTNLELYGRVLCDLEPNTLYI</sequence>
<dbReference type="SUPFAM" id="SSF56645">
    <property type="entry name" value="Acyl-CoA dehydrogenase NM domain-like"/>
    <property type="match status" value="1"/>
</dbReference>
<dbReference type="PANTHER" id="PTHR48083:SF19">
    <property type="entry name" value="FLAVIN-DEPENDENT MONOOXYGENASE, OXYGENASE SUBUNIT HSAA"/>
    <property type="match status" value="1"/>
</dbReference>
<dbReference type="Pfam" id="PF02771">
    <property type="entry name" value="Acyl-CoA_dh_N"/>
    <property type="match status" value="1"/>
</dbReference>
<reference evidence="7" key="1">
    <citation type="submission" date="2016-06" db="EMBL/GenBank/DDBJ databases">
        <title>Complete genome sequence of Actinoalloteichus fjordicus DSM 46855 (=ADI127-17), type strain of the new species Actinoalloteichus fjordicus.</title>
        <authorList>
            <person name="Ruckert C."/>
            <person name="Nouioui I."/>
            <person name="Willmese J."/>
            <person name="van Wezel G."/>
            <person name="Klenk H.-P."/>
            <person name="Kalinowski J."/>
            <person name="Zotchev S.B."/>
        </authorList>
    </citation>
    <scope>NUCLEOTIDE SEQUENCE [LARGE SCALE GENOMIC DNA]</scope>
    <source>
        <strain evidence="7">ADI127-7</strain>
    </source>
</reference>
<dbReference type="Proteomes" id="UP000185511">
    <property type="component" value="Chromosome"/>
</dbReference>
<evidence type="ECO:0000256" key="2">
    <source>
        <dbReference type="ARBA" id="ARBA00049661"/>
    </source>
</evidence>
<evidence type="ECO:0000259" key="5">
    <source>
        <dbReference type="Pfam" id="PF08028"/>
    </source>
</evidence>
<comment type="similarity">
    <text evidence="2">Belongs to the HpaH/HsaA monooxygenase family.</text>
</comment>
<dbReference type="InterPro" id="IPR050741">
    <property type="entry name" value="Acyl-CoA_dehydrogenase"/>
</dbReference>
<accession>A0AAC9LFU8</accession>
<protein>
    <submittedName>
        <fullName evidence="6">Acyl-CoA dehydrogenase</fullName>
    </submittedName>
</protein>
<evidence type="ECO:0000313" key="7">
    <source>
        <dbReference type="Proteomes" id="UP000185511"/>
    </source>
</evidence>
<dbReference type="GO" id="GO:0016712">
    <property type="term" value="F:oxidoreductase activity, acting on paired donors, with incorporation or reduction of molecular oxygen, reduced flavin or flavoprotein as one donor, and incorporation of one atom of oxygen"/>
    <property type="evidence" value="ECO:0007669"/>
    <property type="project" value="TreeGrafter"/>
</dbReference>
<dbReference type="EMBL" id="CP016076">
    <property type="protein sequence ID" value="APU15550.1"/>
    <property type="molecule type" value="Genomic_DNA"/>
</dbReference>
<dbReference type="InterPro" id="IPR013107">
    <property type="entry name" value="Acyl-CoA_DH_C"/>
</dbReference>
<keyword evidence="7" id="KW-1185">Reference proteome</keyword>
<evidence type="ECO:0000256" key="1">
    <source>
        <dbReference type="ARBA" id="ARBA00023002"/>
    </source>
</evidence>
<dbReference type="GO" id="GO:0003995">
    <property type="term" value="F:acyl-CoA dehydrogenase activity"/>
    <property type="evidence" value="ECO:0007669"/>
    <property type="project" value="TreeGrafter"/>
</dbReference>